<feature type="region of interest" description="Disordered" evidence="1">
    <location>
        <begin position="413"/>
        <end position="451"/>
    </location>
</feature>
<dbReference type="PROSITE" id="PS51038">
    <property type="entry name" value="BAH"/>
    <property type="match status" value="1"/>
</dbReference>
<name>A0A7J7N4U1_9MAGN</name>
<organism evidence="4 5">
    <name type="scientific">Kingdonia uniflora</name>
    <dbReference type="NCBI Taxonomy" id="39325"/>
    <lineage>
        <taxon>Eukaryota</taxon>
        <taxon>Viridiplantae</taxon>
        <taxon>Streptophyta</taxon>
        <taxon>Embryophyta</taxon>
        <taxon>Tracheophyta</taxon>
        <taxon>Spermatophyta</taxon>
        <taxon>Magnoliopsida</taxon>
        <taxon>Ranunculales</taxon>
        <taxon>Circaeasteraceae</taxon>
        <taxon>Kingdonia</taxon>
    </lineage>
</organism>
<feature type="domain" description="BAH" evidence="2">
    <location>
        <begin position="1"/>
        <end position="98"/>
    </location>
</feature>
<dbReference type="GO" id="GO:0003682">
    <property type="term" value="F:chromatin binding"/>
    <property type="evidence" value="ECO:0007669"/>
    <property type="project" value="InterPro"/>
</dbReference>
<dbReference type="OrthoDB" id="1922186at2759"/>
<feature type="region of interest" description="Disordered" evidence="1">
    <location>
        <begin position="218"/>
        <end position="249"/>
    </location>
</feature>
<feature type="region of interest" description="Disordered" evidence="1">
    <location>
        <begin position="134"/>
        <end position="159"/>
    </location>
</feature>
<protein>
    <submittedName>
        <fullName evidence="4">Uncharacterized protein</fullName>
    </submittedName>
</protein>
<dbReference type="Gene3D" id="1.10.472.30">
    <property type="entry name" value="Transcription elongation factor S-II, central domain"/>
    <property type="match status" value="1"/>
</dbReference>
<dbReference type="EMBL" id="JACGCM010001055">
    <property type="protein sequence ID" value="KAF6162209.1"/>
    <property type="molecule type" value="Genomic_DNA"/>
</dbReference>
<evidence type="ECO:0000256" key="1">
    <source>
        <dbReference type="SAM" id="MobiDB-lite"/>
    </source>
</evidence>
<dbReference type="SMART" id="SM00439">
    <property type="entry name" value="BAH"/>
    <property type="match status" value="1"/>
</dbReference>
<proteinExistence type="predicted"/>
<feature type="compositionally biased region" description="Basic and acidic residues" evidence="1">
    <location>
        <begin position="218"/>
        <end position="242"/>
    </location>
</feature>
<dbReference type="Pfam" id="PF01426">
    <property type="entry name" value="BAH"/>
    <property type="match status" value="1"/>
</dbReference>
<dbReference type="Proteomes" id="UP000541444">
    <property type="component" value="Unassembled WGS sequence"/>
</dbReference>
<accession>A0A7J7N4U1</accession>
<dbReference type="PANTHER" id="PTHR46871">
    <property type="entry name" value="BROMO-ADJACENT HOMOLOGY (BAH) DOMAIN-CONTAINING PROTEIN"/>
    <property type="match status" value="1"/>
</dbReference>
<evidence type="ECO:0000313" key="4">
    <source>
        <dbReference type="EMBL" id="KAF6162209.1"/>
    </source>
</evidence>
<reference evidence="4 5" key="1">
    <citation type="journal article" date="2020" name="IScience">
        <title>Genome Sequencing of the Endangered Kingdonia uniflora (Circaeasteraceae, Ranunculales) Reveals Potential Mechanisms of Evolutionary Specialization.</title>
        <authorList>
            <person name="Sun Y."/>
            <person name="Deng T."/>
            <person name="Zhang A."/>
            <person name="Moore M.J."/>
            <person name="Landis J.B."/>
            <person name="Lin N."/>
            <person name="Zhang H."/>
            <person name="Zhang X."/>
            <person name="Huang J."/>
            <person name="Zhang X."/>
            <person name="Sun H."/>
            <person name="Wang H."/>
        </authorList>
    </citation>
    <scope>NUCLEOTIDE SEQUENCE [LARGE SCALE GENOMIC DNA]</scope>
    <source>
        <strain evidence="4">TB1705</strain>
        <tissue evidence="4">Leaf</tissue>
    </source>
</reference>
<evidence type="ECO:0000313" key="5">
    <source>
        <dbReference type="Proteomes" id="UP000541444"/>
    </source>
</evidence>
<dbReference type="InterPro" id="IPR043151">
    <property type="entry name" value="BAH_sf"/>
</dbReference>
<dbReference type="GO" id="GO:0006351">
    <property type="term" value="P:DNA-templated transcription"/>
    <property type="evidence" value="ECO:0007669"/>
    <property type="project" value="InterPro"/>
</dbReference>
<dbReference type="PANTHER" id="PTHR46871:SF1">
    <property type="entry name" value="BROMO-ADJACENT HOMOLOGY (BAH) DOMAIN-CONTAINING PROTEIN"/>
    <property type="match status" value="1"/>
</dbReference>
<feature type="domain" description="TFIIS central" evidence="3">
    <location>
        <begin position="197"/>
        <end position="343"/>
    </location>
</feature>
<dbReference type="SMART" id="SM00510">
    <property type="entry name" value="TFS2M"/>
    <property type="match status" value="1"/>
</dbReference>
<feature type="compositionally biased region" description="Basic and acidic residues" evidence="1">
    <location>
        <begin position="413"/>
        <end position="426"/>
    </location>
</feature>
<dbReference type="AlphaFoldDB" id="A0A7J7N4U1"/>
<gene>
    <name evidence="4" type="ORF">GIB67_008338</name>
</gene>
<dbReference type="SUPFAM" id="SSF46942">
    <property type="entry name" value="Elongation factor TFIIS domain 2"/>
    <property type="match status" value="1"/>
</dbReference>
<dbReference type="InterPro" id="IPR003618">
    <property type="entry name" value="TFIIS_cen_dom"/>
</dbReference>
<keyword evidence="5" id="KW-1185">Reference proteome</keyword>
<comment type="caution">
    <text evidence="4">The sequence shown here is derived from an EMBL/GenBank/DDBJ whole genome shotgun (WGS) entry which is preliminary data.</text>
</comment>
<dbReference type="Gene3D" id="2.30.30.490">
    <property type="match status" value="1"/>
</dbReference>
<evidence type="ECO:0000259" key="3">
    <source>
        <dbReference type="PROSITE" id="PS51321"/>
    </source>
</evidence>
<dbReference type="InterPro" id="IPR036575">
    <property type="entry name" value="TFIIS_cen_dom_sf"/>
</dbReference>
<sequence>MSPQDIIQDNEGNLEIMGQWFYRPEEATDKGGGCWKGLDTRELFYSFHRDVVSAESIMHKCVVHFVPLNKQFPLRKEHPGFIVQRVYDTVERKLWKLTDKDYEDSKQHEIDLLVQKTRERIGELPDVVPEDTCADQEGQVKGKQRSNLSPLNVTREDDRVRRTELDITAGTPGSCTSGASEYYKVLANFNALTKDDIRDKWMEKLLQGLHSVCDDKNIQLDGKDKDESNRSDGDKFRERGGPKDGGATSWPDAAVAAVVALEKASHDLFISEFKKYNNKMRQLYFNLKSGGPLARRLVNNKLEAVVVVNMAPNELREGLTANEIEKNEPEASEHMQMTDKRCSGCGEKKVVVTDVIQGREDRYKLECTACGSSWYASRDEISTLTIEDTSRAIGNVGTAPLATAKFEDVEKKLVSPKESEKPDADIFQKTTKSQMPVLETQKSFLKRPKPE</sequence>
<dbReference type="PROSITE" id="PS51321">
    <property type="entry name" value="TFIIS_CENTRAL"/>
    <property type="match status" value="1"/>
</dbReference>
<dbReference type="Pfam" id="PF07500">
    <property type="entry name" value="TFIIS_M"/>
    <property type="match status" value="1"/>
</dbReference>
<evidence type="ECO:0000259" key="2">
    <source>
        <dbReference type="PROSITE" id="PS51038"/>
    </source>
</evidence>
<dbReference type="InterPro" id="IPR001025">
    <property type="entry name" value="BAH_dom"/>
</dbReference>